<feature type="transmembrane region" description="Helical" evidence="5">
    <location>
        <begin position="371"/>
        <end position="387"/>
    </location>
</feature>
<evidence type="ECO:0000256" key="2">
    <source>
        <dbReference type="ARBA" id="ARBA00022692"/>
    </source>
</evidence>
<dbReference type="GO" id="GO:0016020">
    <property type="term" value="C:membrane"/>
    <property type="evidence" value="ECO:0007669"/>
    <property type="project" value="UniProtKB-SubCell"/>
</dbReference>
<feature type="transmembrane region" description="Helical" evidence="5">
    <location>
        <begin position="341"/>
        <end position="359"/>
    </location>
</feature>
<feature type="transmembrane region" description="Helical" evidence="5">
    <location>
        <begin position="21"/>
        <end position="41"/>
    </location>
</feature>
<feature type="transmembrane region" description="Helical" evidence="5">
    <location>
        <begin position="424"/>
        <end position="442"/>
    </location>
</feature>
<evidence type="ECO:0000313" key="6">
    <source>
        <dbReference type="EMBL" id="TWU35815.1"/>
    </source>
</evidence>
<keyword evidence="7" id="KW-1185">Reference proteome</keyword>
<feature type="transmembrane region" description="Helical" evidence="5">
    <location>
        <begin position="304"/>
        <end position="329"/>
    </location>
</feature>
<dbReference type="EMBL" id="SJPY01000009">
    <property type="protein sequence ID" value="TWU35815.1"/>
    <property type="molecule type" value="Genomic_DNA"/>
</dbReference>
<dbReference type="Proteomes" id="UP000315471">
    <property type="component" value="Unassembled WGS sequence"/>
</dbReference>
<keyword evidence="2 5" id="KW-0812">Transmembrane</keyword>
<sequence length="514" mass="56837">MRAGSKNSSKPRGTVFKTSKNAVMLLAGTMIRMIAAFAFIVYCADQLGVEGFGKYTVAVHYFELFLSLTATAVGILLTRDIARWPRHSDQLLTSGILLTSMLSVFGSVAIWMLGYLFGYDLDTRQAMLIASAALIPASICVVFEAVFVTHGRAELMAGGVTLESFLRIGISLWLLAQGFGLIALLWAFLVVRCFLLLVYLWGMQRIGALGWTFSRHRHFRLISRWRMFAAENWMASIYTNLDIIVLSWISGEAAAGIYSAARKVVRLGAVVAKSYTTAIFPVMSRMYTESRDSFSRLYTHSIRVLTLLALPAVAVVSVIPERVIGLLFSSEFDEAATVLRVLIWVLLIDFLNPFLSYTLFAQGRQDRSMRVAAISLAVNSVATYFLVVRYGAVGAALGTLISGSVAMCCYFVATMEKREIRNTFLETTRILIACAVLALVISMVRNSFWAVIVLTSLLVYPILLIFAGAVRFEDFTFFKNTFNAISLKMRTPALESGNYTAPSSGESEERSSSH</sequence>
<accession>A0A5C6DHZ0</accession>
<name>A0A5C6DHZ0_9BACT</name>
<evidence type="ECO:0000256" key="4">
    <source>
        <dbReference type="ARBA" id="ARBA00023136"/>
    </source>
</evidence>
<feature type="transmembrane region" description="Helical" evidence="5">
    <location>
        <begin position="126"/>
        <end position="147"/>
    </location>
</feature>
<feature type="transmembrane region" description="Helical" evidence="5">
    <location>
        <begin position="448"/>
        <end position="470"/>
    </location>
</feature>
<proteinExistence type="predicted"/>
<evidence type="ECO:0000256" key="3">
    <source>
        <dbReference type="ARBA" id="ARBA00022989"/>
    </source>
</evidence>
<comment type="subcellular location">
    <subcellularLocation>
        <location evidence="1">Membrane</location>
        <topology evidence="1">Multi-pass membrane protein</topology>
    </subcellularLocation>
</comment>
<feature type="transmembrane region" description="Helical" evidence="5">
    <location>
        <begin position="61"/>
        <end position="79"/>
    </location>
</feature>
<gene>
    <name evidence="6" type="ORF">Q31b_52500</name>
</gene>
<dbReference type="InterPro" id="IPR002797">
    <property type="entry name" value="Polysacc_synth"/>
</dbReference>
<dbReference type="CDD" id="cd13128">
    <property type="entry name" value="MATE_Wzx_like"/>
    <property type="match status" value="1"/>
</dbReference>
<evidence type="ECO:0000256" key="5">
    <source>
        <dbReference type="SAM" id="Phobius"/>
    </source>
</evidence>
<feature type="transmembrane region" description="Helical" evidence="5">
    <location>
        <begin position="194"/>
        <end position="214"/>
    </location>
</feature>
<protein>
    <submittedName>
        <fullName evidence="6">Colanic acid exporter</fullName>
    </submittedName>
</protein>
<dbReference type="Pfam" id="PF01943">
    <property type="entry name" value="Polysacc_synt"/>
    <property type="match status" value="1"/>
</dbReference>
<reference evidence="6 7" key="1">
    <citation type="submission" date="2019-02" db="EMBL/GenBank/DDBJ databases">
        <title>Deep-cultivation of Planctomycetes and their phenomic and genomic characterization uncovers novel biology.</title>
        <authorList>
            <person name="Wiegand S."/>
            <person name="Jogler M."/>
            <person name="Boedeker C."/>
            <person name="Pinto D."/>
            <person name="Vollmers J."/>
            <person name="Rivas-Marin E."/>
            <person name="Kohn T."/>
            <person name="Peeters S.H."/>
            <person name="Heuer A."/>
            <person name="Rast P."/>
            <person name="Oberbeckmann S."/>
            <person name="Bunk B."/>
            <person name="Jeske O."/>
            <person name="Meyerdierks A."/>
            <person name="Storesund J.E."/>
            <person name="Kallscheuer N."/>
            <person name="Luecker S."/>
            <person name="Lage O.M."/>
            <person name="Pohl T."/>
            <person name="Merkel B.J."/>
            <person name="Hornburger P."/>
            <person name="Mueller R.-W."/>
            <person name="Bruemmer F."/>
            <person name="Labrenz M."/>
            <person name="Spormann A.M."/>
            <person name="Op Den Camp H."/>
            <person name="Overmann J."/>
            <person name="Amann R."/>
            <person name="Jetten M.S.M."/>
            <person name="Mascher T."/>
            <person name="Medema M.H."/>
            <person name="Devos D.P."/>
            <person name="Kaster A.-K."/>
            <person name="Ovreas L."/>
            <person name="Rohde M."/>
            <person name="Galperin M.Y."/>
            <person name="Jogler C."/>
        </authorList>
    </citation>
    <scope>NUCLEOTIDE SEQUENCE [LARGE SCALE GENOMIC DNA]</scope>
    <source>
        <strain evidence="6 7">Q31b</strain>
    </source>
</reference>
<dbReference type="PANTHER" id="PTHR43424">
    <property type="entry name" value="LOCUS PUTATIVE PROTEIN 1-RELATED"/>
    <property type="match status" value="1"/>
</dbReference>
<dbReference type="AlphaFoldDB" id="A0A5C6DHZ0"/>
<comment type="caution">
    <text evidence="6">The sequence shown here is derived from an EMBL/GenBank/DDBJ whole genome shotgun (WGS) entry which is preliminary data.</text>
</comment>
<keyword evidence="4 5" id="KW-0472">Membrane</keyword>
<organism evidence="6 7">
    <name type="scientific">Novipirellula aureliae</name>
    <dbReference type="NCBI Taxonomy" id="2527966"/>
    <lineage>
        <taxon>Bacteria</taxon>
        <taxon>Pseudomonadati</taxon>
        <taxon>Planctomycetota</taxon>
        <taxon>Planctomycetia</taxon>
        <taxon>Pirellulales</taxon>
        <taxon>Pirellulaceae</taxon>
        <taxon>Novipirellula</taxon>
    </lineage>
</organism>
<evidence type="ECO:0000313" key="7">
    <source>
        <dbReference type="Proteomes" id="UP000315471"/>
    </source>
</evidence>
<keyword evidence="3 5" id="KW-1133">Transmembrane helix</keyword>
<feature type="transmembrane region" description="Helical" evidence="5">
    <location>
        <begin position="235"/>
        <end position="258"/>
    </location>
</feature>
<evidence type="ECO:0000256" key="1">
    <source>
        <dbReference type="ARBA" id="ARBA00004141"/>
    </source>
</evidence>
<dbReference type="OrthoDB" id="5240734at2"/>
<feature type="transmembrane region" description="Helical" evidence="5">
    <location>
        <begin position="168"/>
        <end position="188"/>
    </location>
</feature>
<feature type="transmembrane region" description="Helical" evidence="5">
    <location>
        <begin position="264"/>
        <end position="283"/>
    </location>
</feature>
<dbReference type="InterPro" id="IPR052556">
    <property type="entry name" value="PolySynth_Transporter"/>
</dbReference>
<dbReference type="RefSeq" id="WP_146602326.1">
    <property type="nucleotide sequence ID" value="NZ_SJPY01000009.1"/>
</dbReference>
<feature type="transmembrane region" description="Helical" evidence="5">
    <location>
        <begin position="91"/>
        <end position="114"/>
    </location>
</feature>
<dbReference type="PANTHER" id="PTHR43424:SF1">
    <property type="entry name" value="LOCUS PUTATIVE PROTEIN 1-RELATED"/>
    <property type="match status" value="1"/>
</dbReference>
<feature type="transmembrane region" description="Helical" evidence="5">
    <location>
        <begin position="393"/>
        <end position="412"/>
    </location>
</feature>